<evidence type="ECO:0000313" key="4">
    <source>
        <dbReference type="Proteomes" id="UP001557470"/>
    </source>
</evidence>
<keyword evidence="2" id="KW-0732">Signal</keyword>
<sequence>MGRFLLFATLAFLSLVLIENTNISTIPDVNSTNTGNLSPVTTSKNSKDFTKNIHDIPVSIITTMTDPTLRPGSSNSTQVTHFINITTSQSKKTPVSQQTSRHTSAKGPTDKPHGGTSHLVGSCSLLLVSISTMIHIM</sequence>
<proteinExistence type="predicted"/>
<comment type="caution">
    <text evidence="3">The sequence shown here is derived from an EMBL/GenBank/DDBJ whole genome shotgun (WGS) entry which is preliminary data.</text>
</comment>
<gene>
    <name evidence="3" type="ORF">UPYG_G00340370</name>
</gene>
<evidence type="ECO:0000256" key="2">
    <source>
        <dbReference type="SAM" id="SignalP"/>
    </source>
</evidence>
<accession>A0ABD0WFG9</accession>
<evidence type="ECO:0000256" key="1">
    <source>
        <dbReference type="SAM" id="MobiDB-lite"/>
    </source>
</evidence>
<feature type="compositionally biased region" description="Polar residues" evidence="1">
    <location>
        <begin position="87"/>
        <end position="102"/>
    </location>
</feature>
<dbReference type="AlphaFoldDB" id="A0ABD0WFG9"/>
<protein>
    <submittedName>
        <fullName evidence="3">Uncharacterized protein</fullName>
    </submittedName>
</protein>
<evidence type="ECO:0000313" key="3">
    <source>
        <dbReference type="EMBL" id="KAL0962467.1"/>
    </source>
</evidence>
<name>A0ABD0WFG9_UMBPY</name>
<dbReference type="EMBL" id="JAGEUA010000011">
    <property type="protein sequence ID" value="KAL0962467.1"/>
    <property type="molecule type" value="Genomic_DNA"/>
</dbReference>
<reference evidence="3 4" key="1">
    <citation type="submission" date="2024-06" db="EMBL/GenBank/DDBJ databases">
        <authorList>
            <person name="Pan Q."/>
            <person name="Wen M."/>
            <person name="Jouanno E."/>
            <person name="Zahm M."/>
            <person name="Klopp C."/>
            <person name="Cabau C."/>
            <person name="Louis A."/>
            <person name="Berthelot C."/>
            <person name="Parey E."/>
            <person name="Roest Crollius H."/>
            <person name="Montfort J."/>
            <person name="Robinson-Rechavi M."/>
            <person name="Bouchez O."/>
            <person name="Lampietro C."/>
            <person name="Lopez Roques C."/>
            <person name="Donnadieu C."/>
            <person name="Postlethwait J."/>
            <person name="Bobe J."/>
            <person name="Verreycken H."/>
            <person name="Guiguen Y."/>
        </authorList>
    </citation>
    <scope>NUCLEOTIDE SEQUENCE [LARGE SCALE GENOMIC DNA]</scope>
    <source>
        <strain evidence="3">Up_M1</strain>
        <tissue evidence="3">Testis</tissue>
    </source>
</reference>
<organism evidence="3 4">
    <name type="scientific">Umbra pygmaea</name>
    <name type="common">Eastern mudminnow</name>
    <dbReference type="NCBI Taxonomy" id="75934"/>
    <lineage>
        <taxon>Eukaryota</taxon>
        <taxon>Metazoa</taxon>
        <taxon>Chordata</taxon>
        <taxon>Craniata</taxon>
        <taxon>Vertebrata</taxon>
        <taxon>Euteleostomi</taxon>
        <taxon>Actinopterygii</taxon>
        <taxon>Neopterygii</taxon>
        <taxon>Teleostei</taxon>
        <taxon>Protacanthopterygii</taxon>
        <taxon>Esociformes</taxon>
        <taxon>Umbridae</taxon>
        <taxon>Umbra</taxon>
    </lineage>
</organism>
<feature type="chain" id="PRO_5044830334" evidence="2">
    <location>
        <begin position="19"/>
        <end position="137"/>
    </location>
</feature>
<feature type="region of interest" description="Disordered" evidence="1">
    <location>
        <begin position="87"/>
        <end position="117"/>
    </location>
</feature>
<dbReference type="Proteomes" id="UP001557470">
    <property type="component" value="Unassembled WGS sequence"/>
</dbReference>
<keyword evidence="4" id="KW-1185">Reference proteome</keyword>
<feature type="signal peptide" evidence="2">
    <location>
        <begin position="1"/>
        <end position="18"/>
    </location>
</feature>